<reference evidence="6 7" key="1">
    <citation type="submission" date="2023-07" db="EMBL/GenBank/DDBJ databases">
        <title>Genomic Encyclopedia of Type Strains, Phase IV (KMG-IV): sequencing the most valuable type-strain genomes for metagenomic binning, comparative biology and taxonomic classification.</title>
        <authorList>
            <person name="Goeker M."/>
        </authorList>
    </citation>
    <scope>NUCLEOTIDE SEQUENCE [LARGE SCALE GENOMIC DNA]</scope>
    <source>
        <strain evidence="6 7">DSM 19619</strain>
    </source>
</reference>
<dbReference type="EMBL" id="JAUSVX010000009">
    <property type="protein sequence ID" value="MDQ0471707.1"/>
    <property type="molecule type" value="Genomic_DNA"/>
</dbReference>
<evidence type="ECO:0000256" key="4">
    <source>
        <dbReference type="ARBA" id="ARBA00023163"/>
    </source>
</evidence>
<dbReference type="InterPro" id="IPR007324">
    <property type="entry name" value="Sugar-bd_dom_put"/>
</dbReference>
<evidence type="ECO:0000256" key="2">
    <source>
        <dbReference type="ARBA" id="ARBA00023015"/>
    </source>
</evidence>
<evidence type="ECO:0000256" key="1">
    <source>
        <dbReference type="ARBA" id="ARBA00010466"/>
    </source>
</evidence>
<dbReference type="RefSeq" id="WP_307277312.1">
    <property type="nucleotide sequence ID" value="NZ_JAUSVX010000009.1"/>
</dbReference>
<keyword evidence="7" id="KW-1185">Reference proteome</keyword>
<comment type="similarity">
    <text evidence="1">Belongs to the SorC transcriptional regulatory family.</text>
</comment>
<dbReference type="PANTHER" id="PTHR34294:SF1">
    <property type="entry name" value="TRANSCRIPTIONAL REGULATOR LSRR"/>
    <property type="match status" value="1"/>
</dbReference>
<dbReference type="Pfam" id="PF04198">
    <property type="entry name" value="Sugar-bind"/>
    <property type="match status" value="1"/>
</dbReference>
<evidence type="ECO:0000256" key="3">
    <source>
        <dbReference type="ARBA" id="ARBA00023125"/>
    </source>
</evidence>
<gene>
    <name evidence="6" type="ORF">QO011_004732</name>
</gene>
<sequence length="324" mass="33891">MAQALGAAVIDEEASLATRAAWLYFAGGFTQAEVAARLNVPSVKAHRLISRASRDGLIRVFVDGPVAECFHLEEAIKQRWGIEFCHVSPDIGESGLPLKTLGLAGAAFLRSQLESGGEMVIGIGHGRTLAAAVAHLPQVPGTKARFVSLLGGLTRKFSASPFDVIHRLAERTGAEAYVMPMPVFANTAADRAVLVSQIGIADVFALARSATLMFAGIGEARAEGSLVASGMLRADEVADLERAGVEGEILSHFLGADGRVIETPLSQRSISVGVEDLHGRRVVAIAGGPSKTSAIRAVLNSDFLKGLITDEATARRLVGPIPGA</sequence>
<keyword evidence="3 6" id="KW-0238">DNA-binding</keyword>
<protein>
    <submittedName>
        <fullName evidence="6">DNA-binding transcriptional regulator LsrR (DeoR family)</fullName>
    </submittedName>
</protein>
<dbReference type="Gene3D" id="3.40.50.1360">
    <property type="match status" value="1"/>
</dbReference>
<dbReference type="Gene3D" id="1.10.10.10">
    <property type="entry name" value="Winged helix-like DNA-binding domain superfamily/Winged helix DNA-binding domain"/>
    <property type="match status" value="1"/>
</dbReference>
<comment type="caution">
    <text evidence="6">The sequence shown here is derived from an EMBL/GenBank/DDBJ whole genome shotgun (WGS) entry which is preliminary data.</text>
</comment>
<evidence type="ECO:0000259" key="5">
    <source>
        <dbReference type="Pfam" id="PF04198"/>
    </source>
</evidence>
<dbReference type="InterPro" id="IPR037171">
    <property type="entry name" value="NagB/RpiA_transferase-like"/>
</dbReference>
<keyword evidence="2" id="KW-0805">Transcription regulation</keyword>
<dbReference type="GO" id="GO:0003677">
    <property type="term" value="F:DNA binding"/>
    <property type="evidence" value="ECO:0007669"/>
    <property type="project" value="UniProtKB-KW"/>
</dbReference>
<organism evidence="6 7">
    <name type="scientific">Labrys wisconsinensis</name>
    <dbReference type="NCBI Taxonomy" id="425677"/>
    <lineage>
        <taxon>Bacteria</taxon>
        <taxon>Pseudomonadati</taxon>
        <taxon>Pseudomonadota</taxon>
        <taxon>Alphaproteobacteria</taxon>
        <taxon>Hyphomicrobiales</taxon>
        <taxon>Xanthobacteraceae</taxon>
        <taxon>Labrys</taxon>
    </lineage>
</organism>
<feature type="domain" description="Sugar-binding" evidence="5">
    <location>
        <begin position="66"/>
        <end position="318"/>
    </location>
</feature>
<proteinExistence type="inferred from homology"/>
<keyword evidence="4" id="KW-0804">Transcription</keyword>
<evidence type="ECO:0000313" key="6">
    <source>
        <dbReference type="EMBL" id="MDQ0471707.1"/>
    </source>
</evidence>
<evidence type="ECO:0000313" key="7">
    <source>
        <dbReference type="Proteomes" id="UP001242480"/>
    </source>
</evidence>
<dbReference type="InterPro" id="IPR036388">
    <property type="entry name" value="WH-like_DNA-bd_sf"/>
</dbReference>
<dbReference type="SUPFAM" id="SSF100950">
    <property type="entry name" value="NagB/RpiA/CoA transferase-like"/>
    <property type="match status" value="1"/>
</dbReference>
<accession>A0ABU0JF04</accession>
<dbReference type="Proteomes" id="UP001242480">
    <property type="component" value="Unassembled WGS sequence"/>
</dbReference>
<name>A0ABU0JF04_9HYPH</name>
<dbReference type="InterPro" id="IPR051054">
    <property type="entry name" value="SorC_transcr_regulators"/>
</dbReference>
<dbReference type="PANTHER" id="PTHR34294">
    <property type="entry name" value="TRANSCRIPTIONAL REGULATOR-RELATED"/>
    <property type="match status" value="1"/>
</dbReference>